<dbReference type="Pfam" id="PF01979">
    <property type="entry name" value="Amidohydro_1"/>
    <property type="match status" value="1"/>
</dbReference>
<dbReference type="SUPFAM" id="SSF51338">
    <property type="entry name" value="Composite domain of metallo-dependent hydrolases"/>
    <property type="match status" value="1"/>
</dbReference>
<dbReference type="InterPro" id="IPR006680">
    <property type="entry name" value="Amidohydro-rel"/>
</dbReference>
<evidence type="ECO:0000259" key="10">
    <source>
        <dbReference type="Pfam" id="PF13382"/>
    </source>
</evidence>
<feature type="domain" description="Amidohydrolase-related" evidence="9">
    <location>
        <begin position="71"/>
        <end position="354"/>
    </location>
</feature>
<reference evidence="11" key="1">
    <citation type="journal article" date="2020" name="mSystems">
        <title>Genome- and Community-Level Interaction Insights into Carbon Utilization and Element Cycling Functions of Hydrothermarchaeota in Hydrothermal Sediment.</title>
        <authorList>
            <person name="Zhou Z."/>
            <person name="Liu Y."/>
            <person name="Xu W."/>
            <person name="Pan J."/>
            <person name="Luo Z.H."/>
            <person name="Li M."/>
        </authorList>
    </citation>
    <scope>NUCLEOTIDE SEQUENCE [LARGE SCALE GENOMIC DNA]</scope>
    <source>
        <strain evidence="11">SpSt-1182</strain>
    </source>
</reference>
<dbReference type="Gene3D" id="3.20.20.140">
    <property type="entry name" value="Metal-dependent hydrolases"/>
    <property type="match status" value="1"/>
</dbReference>
<proteinExistence type="inferred from homology"/>
<dbReference type="EMBL" id="DSBX01000008">
    <property type="protein sequence ID" value="HDQ98709.1"/>
    <property type="molecule type" value="Genomic_DNA"/>
</dbReference>
<dbReference type="AlphaFoldDB" id="A0A7V0T3T3"/>
<evidence type="ECO:0000259" key="9">
    <source>
        <dbReference type="Pfam" id="PF01979"/>
    </source>
</evidence>
<comment type="cofactor">
    <cofactor evidence="1 8">
        <name>Mn(2+)</name>
        <dbReference type="ChEBI" id="CHEBI:29035"/>
    </cofactor>
</comment>
<evidence type="ECO:0000256" key="8">
    <source>
        <dbReference type="HAMAP-Rule" id="MF_01518"/>
    </source>
</evidence>
<dbReference type="InterPro" id="IPR006679">
    <property type="entry name" value="Adenine_deam"/>
</dbReference>
<evidence type="ECO:0000256" key="4">
    <source>
        <dbReference type="ARBA" id="ARBA00022801"/>
    </source>
</evidence>
<dbReference type="InterPro" id="IPR032466">
    <property type="entry name" value="Metal_Hydrolase"/>
</dbReference>
<dbReference type="Pfam" id="PF13382">
    <property type="entry name" value="Adenine_deam_C"/>
    <property type="match status" value="1"/>
</dbReference>
<evidence type="ECO:0000256" key="5">
    <source>
        <dbReference type="ARBA" id="ARBA00023211"/>
    </source>
</evidence>
<organism evidence="11">
    <name type="scientific">candidate division WOR-3 bacterium</name>
    <dbReference type="NCBI Taxonomy" id="2052148"/>
    <lineage>
        <taxon>Bacteria</taxon>
        <taxon>Bacteria division WOR-3</taxon>
    </lineage>
</organism>
<protein>
    <recommendedName>
        <fullName evidence="7 8">Adenine deaminase</fullName>
        <shortName evidence="8">Adenase</shortName>
        <shortName evidence="8">Adenine aminase</shortName>
        <ecNumber evidence="3 8">3.5.4.2</ecNumber>
    </recommendedName>
</protein>
<gene>
    <name evidence="8 11" type="primary">ade</name>
    <name evidence="11" type="ORF">ENN51_00270</name>
</gene>
<name>A0A7V0T3T3_UNCW3</name>
<feature type="domain" description="Adenine deaminase C-terminal" evidence="10">
    <location>
        <begin position="404"/>
        <end position="572"/>
    </location>
</feature>
<dbReference type="GO" id="GO:0000034">
    <property type="term" value="F:adenine deaminase activity"/>
    <property type="evidence" value="ECO:0007669"/>
    <property type="project" value="UniProtKB-UniRule"/>
</dbReference>
<evidence type="ECO:0000313" key="11">
    <source>
        <dbReference type="EMBL" id="HDQ98709.1"/>
    </source>
</evidence>
<evidence type="ECO:0000256" key="3">
    <source>
        <dbReference type="ARBA" id="ARBA00012782"/>
    </source>
</evidence>
<dbReference type="CDD" id="cd01295">
    <property type="entry name" value="AdeC"/>
    <property type="match status" value="1"/>
</dbReference>
<evidence type="ECO:0000256" key="1">
    <source>
        <dbReference type="ARBA" id="ARBA00001936"/>
    </source>
</evidence>
<comment type="catalytic activity">
    <reaction evidence="6 8">
        <text>adenine + H2O + H(+) = hypoxanthine + NH4(+)</text>
        <dbReference type="Rhea" id="RHEA:23688"/>
        <dbReference type="ChEBI" id="CHEBI:15377"/>
        <dbReference type="ChEBI" id="CHEBI:15378"/>
        <dbReference type="ChEBI" id="CHEBI:16708"/>
        <dbReference type="ChEBI" id="CHEBI:17368"/>
        <dbReference type="ChEBI" id="CHEBI:28938"/>
        <dbReference type="EC" id="3.5.4.2"/>
    </reaction>
</comment>
<evidence type="ECO:0000256" key="6">
    <source>
        <dbReference type="ARBA" id="ARBA00047720"/>
    </source>
</evidence>
<dbReference type="Proteomes" id="UP000885672">
    <property type="component" value="Unassembled WGS sequence"/>
</dbReference>
<comment type="caution">
    <text evidence="11">The sequence shown here is derived from an EMBL/GenBank/DDBJ whole genome shotgun (WGS) entry which is preliminary data.</text>
</comment>
<accession>A0A7V0T3T3</accession>
<keyword evidence="5 8" id="KW-0464">Manganese</keyword>
<evidence type="ECO:0000256" key="2">
    <source>
        <dbReference type="ARBA" id="ARBA00006773"/>
    </source>
</evidence>
<evidence type="ECO:0000256" key="7">
    <source>
        <dbReference type="ARBA" id="ARBA00069718"/>
    </source>
</evidence>
<keyword evidence="4 8" id="KW-0378">Hydrolase</keyword>
<dbReference type="GO" id="GO:0006146">
    <property type="term" value="P:adenine catabolic process"/>
    <property type="evidence" value="ECO:0007669"/>
    <property type="project" value="InterPro"/>
</dbReference>
<dbReference type="FunFam" id="3.20.20.140:FF:000016">
    <property type="entry name" value="Adenine deaminase"/>
    <property type="match status" value="1"/>
</dbReference>
<dbReference type="EC" id="3.5.4.2" evidence="3 8"/>
<dbReference type="PANTHER" id="PTHR11113">
    <property type="entry name" value="N-ACETYLGLUCOSAMINE-6-PHOSPHATE DEACETYLASE"/>
    <property type="match status" value="1"/>
</dbReference>
<dbReference type="InterPro" id="IPR026912">
    <property type="entry name" value="Adenine_deam_C"/>
</dbReference>
<dbReference type="SUPFAM" id="SSF51556">
    <property type="entry name" value="Metallo-dependent hydrolases"/>
    <property type="match status" value="1"/>
</dbReference>
<dbReference type="InterPro" id="IPR011059">
    <property type="entry name" value="Metal-dep_hydrolase_composite"/>
</dbReference>
<dbReference type="HAMAP" id="MF_01518">
    <property type="entry name" value="Adenine_deamin"/>
    <property type="match status" value="1"/>
</dbReference>
<dbReference type="NCBIfam" id="TIGR01178">
    <property type="entry name" value="ade"/>
    <property type="match status" value="1"/>
</dbReference>
<dbReference type="PANTHER" id="PTHR11113:SF2">
    <property type="entry name" value="ADENINE DEAMINASE"/>
    <property type="match status" value="1"/>
</dbReference>
<dbReference type="Gene3D" id="2.30.40.10">
    <property type="entry name" value="Urease, subunit C, domain 1"/>
    <property type="match status" value="1"/>
</dbReference>
<comment type="similarity">
    <text evidence="2 8">Belongs to the metallo-dependent hydrolases superfamily. Adenine deaminase family.</text>
</comment>
<sequence>MTRAEVEARAGLLAVARGEEPADLLLRGGQVVNVFTGEIHRADVVIKDGLIAGVGEGYDRAGETVDVSGRYLAPGFIDGHIHIESSMLPVHEFARLCLAHGTTAVVCDPHEIANVLGVKGVEYMLRASEGLPLDVFLMAPSCVPATGMESAGARVAARDVAKLLRHERVLGLAEMMNYPGAAFGDREVLAKIAAARAAGKPVDGHAPGLGDHLLQAYAAAGIGSDHECVGRREAREKLRAGMRLMVREGSAARNLIGLLPVVSDFCLRRCMFVTDDKHPEELLRDGHLDVTLRHAVRQGMHPAAAVQMVTLNPAEYFGLARRGAIAPGWRADIVVLADLERFRVRHVFKDGKAVAEEGRPVVKLKPLRDRSVTGTVRPGRLVRGIFHIKADGELCRVIRVVPDQIVTEQHILRPTVRQGEVVADSERDLLKLAVIERHRATGRVGLGLVAGFGLKQGALGTTVAHDSHNIIVVGASDEDMLAAAKELKRIGGGMVAVARGRVAASLKLPVAGLMADAPAESVAADLRRLTEKARVWGSRLPNPFATLSFLALPVIPELKLTDLGLVDVSRFKPVGFFVRD</sequence>